<comment type="caution">
    <text evidence="2">The sequence shown here is derived from an EMBL/GenBank/DDBJ whole genome shotgun (WGS) entry which is preliminary data.</text>
</comment>
<evidence type="ECO:0000313" key="2">
    <source>
        <dbReference type="EMBL" id="MRX43893.1"/>
    </source>
</evidence>
<dbReference type="InterPro" id="IPR021255">
    <property type="entry name" value="DUF2807"/>
</dbReference>
<organism evidence="2 3">
    <name type="scientific">Agromyces kandeliae</name>
    <dbReference type="NCBI Taxonomy" id="2666141"/>
    <lineage>
        <taxon>Bacteria</taxon>
        <taxon>Bacillati</taxon>
        <taxon>Actinomycetota</taxon>
        <taxon>Actinomycetes</taxon>
        <taxon>Micrococcales</taxon>
        <taxon>Microbacteriaceae</taxon>
        <taxon>Agromyces</taxon>
    </lineage>
</organism>
<sequence>MSARRVLPGPTAHAPTRAVARTAAAVLAAGVLVALTACVPFVTAGDTRTETREIGDASGVVLRGAGDMTIRLGDAPSLTVTGGENVLDRLTTDVEGDRLVIDVQRGPIVVGARDLVFDITLTSLDSVLISGSGDVTAEFGDADEVALEIRGSGRIETDELDATSVRASISGSGSIVPSGTTDELQIQVDGSGDVDASQLRADSARVVLSGSGEISVDASDSLEVVLSGSGTVRYSGRPEIRSTVSGSGEITPS</sequence>
<accession>A0A6L5R1J4</accession>
<reference evidence="2 3" key="1">
    <citation type="submission" date="2019-11" db="EMBL/GenBank/DDBJ databases">
        <title>Agromyces kandeliae sp. nov., isolated from mangrove soil.</title>
        <authorList>
            <person name="Wang R."/>
        </authorList>
    </citation>
    <scope>NUCLEOTIDE SEQUENCE [LARGE SCALE GENOMIC DNA]</scope>
    <source>
        <strain evidence="2 3">Q22</strain>
    </source>
</reference>
<evidence type="ECO:0000313" key="3">
    <source>
        <dbReference type="Proteomes" id="UP000476511"/>
    </source>
</evidence>
<dbReference type="PANTHER" id="PTHR39200:SF1">
    <property type="entry name" value="AUTO-TRANSPORTER ADHESIN HEAD GIN DOMAIN-CONTAINING PROTEIN-RELATED"/>
    <property type="match status" value="1"/>
</dbReference>
<dbReference type="EMBL" id="WKJD01000012">
    <property type="protein sequence ID" value="MRX43893.1"/>
    <property type="molecule type" value="Genomic_DNA"/>
</dbReference>
<dbReference type="Pfam" id="PF10988">
    <property type="entry name" value="DUF2807"/>
    <property type="match status" value="1"/>
</dbReference>
<proteinExistence type="predicted"/>
<evidence type="ECO:0000259" key="1">
    <source>
        <dbReference type="Pfam" id="PF10988"/>
    </source>
</evidence>
<dbReference type="AlphaFoldDB" id="A0A6L5R1J4"/>
<gene>
    <name evidence="2" type="ORF">GJR97_09160</name>
</gene>
<keyword evidence="3" id="KW-1185">Reference proteome</keyword>
<name>A0A6L5R1J4_9MICO</name>
<feature type="domain" description="Putative auto-transporter adhesin head GIN" evidence="1">
    <location>
        <begin position="59"/>
        <end position="238"/>
    </location>
</feature>
<dbReference type="PANTHER" id="PTHR39200">
    <property type="entry name" value="HYPOTHETICAL EXPORTED PROTEIN"/>
    <property type="match status" value="1"/>
</dbReference>
<dbReference type="Proteomes" id="UP000476511">
    <property type="component" value="Unassembled WGS sequence"/>
</dbReference>
<protein>
    <recommendedName>
        <fullName evidence="1">Putative auto-transporter adhesin head GIN domain-containing protein</fullName>
    </recommendedName>
</protein>
<dbReference type="RefSeq" id="WP_154346150.1">
    <property type="nucleotide sequence ID" value="NZ_WKJD01000012.1"/>
</dbReference>
<dbReference type="Gene3D" id="2.160.20.120">
    <property type="match status" value="1"/>
</dbReference>